<feature type="compositionally biased region" description="Basic and acidic residues" evidence="1">
    <location>
        <begin position="267"/>
        <end position="280"/>
    </location>
</feature>
<evidence type="ECO:0000256" key="1">
    <source>
        <dbReference type="SAM" id="MobiDB-lite"/>
    </source>
</evidence>
<gene>
    <name evidence="2" type="ORF">IWZ03DRAFT_166370</name>
</gene>
<proteinExistence type="predicted"/>
<sequence length="297" mass="33869">MDRDQPHARCRLGVGGCCWSFAHLIHVENVWFLREEEVGWWTTWKRPIKVVAASVRIYWPLNQSTKKYSYRGFPTGRVDDQLSLSGIVSRRAFRRDALRQCSSQSIKPWQCIVAIAELKNMFESEIYSKVSSKLSAFINENRRKMSKDCEEVPIRNCNQHITGFLGSPRPNIIPRRGASLEEHLAYLCGSRTYGEDGSMNETAYEGLFSTDRSAQQMCGECRFALLDVFEKEMEDLEKELRSVINQRSGLWLGCMVERLTSEKGSADMKHGLVDPADSLHHPKTSGAQRGVRAARKS</sequence>
<comment type="caution">
    <text evidence="2">The sequence shown here is derived from an EMBL/GenBank/DDBJ whole genome shotgun (WGS) entry which is preliminary data.</text>
</comment>
<dbReference type="EMBL" id="JBBPHU010000004">
    <property type="protein sequence ID" value="KAK7519170.1"/>
    <property type="molecule type" value="Genomic_DNA"/>
</dbReference>
<organism evidence="2 3">
    <name type="scientific">Phyllosticta citriasiana</name>
    <dbReference type="NCBI Taxonomy" id="595635"/>
    <lineage>
        <taxon>Eukaryota</taxon>
        <taxon>Fungi</taxon>
        <taxon>Dikarya</taxon>
        <taxon>Ascomycota</taxon>
        <taxon>Pezizomycotina</taxon>
        <taxon>Dothideomycetes</taxon>
        <taxon>Dothideomycetes incertae sedis</taxon>
        <taxon>Botryosphaeriales</taxon>
        <taxon>Phyllostictaceae</taxon>
        <taxon>Phyllosticta</taxon>
    </lineage>
</organism>
<name>A0ABR1KS22_9PEZI</name>
<feature type="region of interest" description="Disordered" evidence="1">
    <location>
        <begin position="267"/>
        <end position="297"/>
    </location>
</feature>
<evidence type="ECO:0000313" key="2">
    <source>
        <dbReference type="EMBL" id="KAK7519170.1"/>
    </source>
</evidence>
<keyword evidence="3" id="KW-1185">Reference proteome</keyword>
<protein>
    <submittedName>
        <fullName evidence="2">Uncharacterized protein</fullName>
    </submittedName>
</protein>
<evidence type="ECO:0000313" key="3">
    <source>
        <dbReference type="Proteomes" id="UP001363622"/>
    </source>
</evidence>
<dbReference type="Proteomes" id="UP001363622">
    <property type="component" value="Unassembled WGS sequence"/>
</dbReference>
<reference evidence="2 3" key="1">
    <citation type="submission" date="2024-04" db="EMBL/GenBank/DDBJ databases">
        <title>Phyllosticta paracitricarpa is synonymous to the EU quarantine fungus P. citricarpa based on phylogenomic analyses.</title>
        <authorList>
            <consortium name="Lawrence Berkeley National Laboratory"/>
            <person name="Van Ingen-Buijs V.A."/>
            <person name="Van Westerhoven A.C."/>
            <person name="Haridas S."/>
            <person name="Skiadas P."/>
            <person name="Martin F."/>
            <person name="Groenewald J.Z."/>
            <person name="Crous P.W."/>
            <person name="Seidl M.F."/>
        </authorList>
    </citation>
    <scope>NUCLEOTIDE SEQUENCE [LARGE SCALE GENOMIC DNA]</scope>
    <source>
        <strain evidence="2 3">CBS 123371</strain>
    </source>
</reference>
<accession>A0ABR1KS22</accession>